<dbReference type="RefSeq" id="WP_151176834.1">
    <property type="nucleotide sequence ID" value="NZ_CP042906.1"/>
</dbReference>
<proteinExistence type="predicted"/>
<evidence type="ECO:0008006" key="3">
    <source>
        <dbReference type="Google" id="ProtNLM"/>
    </source>
</evidence>
<dbReference type="EMBL" id="CP042906">
    <property type="protein sequence ID" value="QEX16483.1"/>
    <property type="molecule type" value="Genomic_DNA"/>
</dbReference>
<dbReference type="AlphaFoldDB" id="A0A5J6MGA7"/>
<protein>
    <recommendedName>
        <fullName evidence="3">DUF2946 domain-containing protein</fullName>
    </recommendedName>
</protein>
<evidence type="ECO:0000313" key="1">
    <source>
        <dbReference type="EMBL" id="QEX16483.1"/>
    </source>
</evidence>
<sequence length="132" mass="13455">MKAIRRSGPLGGLRGLQIGLIFLLLLGAPLNLAMPDTMAGPAMAAAIAGAHDRDCPEPGSAGGDHGAPGDHSGLCLFCAALGGPSLAGASVEPTPEVSPTDFDIFFFDFADRTLPDERSARTQFSRGPPAVV</sequence>
<reference evidence="1 2" key="1">
    <citation type="submission" date="2019-08" db="EMBL/GenBank/DDBJ databases">
        <title>Hyperibacter terrae gen. nov., sp. nov. and Hyperibacter viscosus sp. nov., two new members in the family Rhodospirillaceae isolated from the rhizosphere of Hypericum perforatum.</title>
        <authorList>
            <person name="Noviana Z."/>
        </authorList>
    </citation>
    <scope>NUCLEOTIDE SEQUENCE [LARGE SCALE GENOMIC DNA]</scope>
    <source>
        <strain evidence="1 2">R5913</strain>
    </source>
</reference>
<evidence type="ECO:0000313" key="2">
    <source>
        <dbReference type="Proteomes" id="UP000326202"/>
    </source>
</evidence>
<name>A0A5J6MGA7_9PROT</name>
<keyword evidence="2" id="KW-1185">Reference proteome</keyword>
<gene>
    <name evidence="1" type="ORF">FRZ44_17770</name>
</gene>
<organism evidence="1 2">
    <name type="scientific">Hypericibacter terrae</name>
    <dbReference type="NCBI Taxonomy" id="2602015"/>
    <lineage>
        <taxon>Bacteria</taxon>
        <taxon>Pseudomonadati</taxon>
        <taxon>Pseudomonadota</taxon>
        <taxon>Alphaproteobacteria</taxon>
        <taxon>Rhodospirillales</taxon>
        <taxon>Dongiaceae</taxon>
        <taxon>Hypericibacter</taxon>
    </lineage>
</organism>
<dbReference type="KEGG" id="htq:FRZ44_17770"/>
<dbReference type="Proteomes" id="UP000326202">
    <property type="component" value="Chromosome"/>
</dbReference>
<accession>A0A5J6MGA7</accession>